<proteinExistence type="inferred from homology"/>
<dbReference type="AlphaFoldDB" id="D9Q063"/>
<evidence type="ECO:0000256" key="2">
    <source>
        <dbReference type="ARBA" id="ARBA00022603"/>
    </source>
</evidence>
<dbReference type="PROSITE" id="PS51679">
    <property type="entry name" value="SAM_MT_C5"/>
    <property type="match status" value="1"/>
</dbReference>
<dbReference type="InterPro" id="IPR001525">
    <property type="entry name" value="C5_MeTfrase"/>
</dbReference>
<dbReference type="GO" id="GO:0003886">
    <property type="term" value="F:DNA (cytosine-5-)-methyltransferase activity"/>
    <property type="evidence" value="ECO:0007669"/>
    <property type="project" value="UniProtKB-EC"/>
</dbReference>
<keyword evidence="3 6" id="KW-0808">Transferase</keyword>
<dbReference type="STRING" id="666510.ASAC_0294"/>
<name>D9Q063_ACIS3</name>
<dbReference type="eggNOG" id="arCOG04157">
    <property type="taxonomic scope" value="Archaea"/>
</dbReference>
<evidence type="ECO:0000256" key="4">
    <source>
        <dbReference type="ARBA" id="ARBA00022691"/>
    </source>
</evidence>
<keyword evidence="7" id="KW-1185">Reference proteome</keyword>
<dbReference type="PANTHER" id="PTHR10629:SF52">
    <property type="entry name" value="DNA (CYTOSINE-5)-METHYLTRANSFERASE 1"/>
    <property type="match status" value="1"/>
</dbReference>
<sequence length="327" mass="36792">MAIDLFSGAGGFSRGFELAGFNVVAAVENDPPVAKTYKANFPETYLIADDIKDVSEPTIKDVSGYGRGDVDVVIASPPCEPFTPTNRRRMQDPVDRILSDPIGQLYLHAIRLIGELKPKYFVIENVSGVAEGPIRKVIEDELRRSGYDEVYFNIIRSEKYGAPNERVRAFVSNVQLKLRESRPITVEEALKGLPEPGSPWPPNHDYPQPLSRRLERKVSRIGWGRAMITFEGADSRRFRNFIRLNPKRPAPTVMGSSRFIHPYEDRLLTVREQARLMGFPDYHLFLGGRDSQYNMVGEAVPVPLAKNIAEFLLTLLDNEGRGFGRDG</sequence>
<evidence type="ECO:0000313" key="6">
    <source>
        <dbReference type="EMBL" id="ADL18701.1"/>
    </source>
</evidence>
<dbReference type="GO" id="GO:0003677">
    <property type="term" value="F:DNA binding"/>
    <property type="evidence" value="ECO:0007669"/>
    <property type="project" value="TreeGrafter"/>
</dbReference>
<dbReference type="EC" id="2.1.1.37" evidence="1"/>
<dbReference type="SUPFAM" id="SSF53335">
    <property type="entry name" value="S-adenosyl-L-methionine-dependent methyltransferases"/>
    <property type="match status" value="1"/>
</dbReference>
<reference evidence="6 7" key="1">
    <citation type="journal article" date="2010" name="Appl. Environ. Microbiol.">
        <title>The genome sequence of the crenarchaeon Acidilobus saccharovorans supports a new order, Acidilobales, and suggests an important ecological role in terrestrial acidic hot springs.</title>
        <authorList>
            <person name="Mardanov A.V."/>
            <person name="Svetlitchnyi V.A."/>
            <person name="Beletsky A.V."/>
            <person name="Prokofeva M.I."/>
            <person name="Bonch-Osmolovskaya E.A."/>
            <person name="Ravin N.V."/>
            <person name="Skryabin K.G."/>
        </authorList>
    </citation>
    <scope>NUCLEOTIDE SEQUENCE [LARGE SCALE GENOMIC DNA]</scope>
    <source>
        <strain evidence="7">DSM 16705 / JCM 18335 / VKM B-2471 / 345-15</strain>
    </source>
</reference>
<dbReference type="REBASE" id="27409">
    <property type="entry name" value="M.Asa345ORF294P"/>
</dbReference>
<evidence type="ECO:0000256" key="3">
    <source>
        <dbReference type="ARBA" id="ARBA00022679"/>
    </source>
</evidence>
<comment type="similarity">
    <text evidence="5">Belongs to the class I-like SAM-binding methyltransferase superfamily. C5-methyltransferase family.</text>
</comment>
<dbReference type="KEGG" id="asc:ASAC_0294"/>
<evidence type="ECO:0000313" key="7">
    <source>
        <dbReference type="Proteomes" id="UP000000346"/>
    </source>
</evidence>
<evidence type="ECO:0000256" key="1">
    <source>
        <dbReference type="ARBA" id="ARBA00011975"/>
    </source>
</evidence>
<dbReference type="PANTHER" id="PTHR10629">
    <property type="entry name" value="CYTOSINE-SPECIFIC METHYLTRANSFERASE"/>
    <property type="match status" value="1"/>
</dbReference>
<keyword evidence="4" id="KW-0949">S-adenosyl-L-methionine</keyword>
<protein>
    <recommendedName>
        <fullName evidence="1">DNA (cytosine-5-)-methyltransferase</fullName>
        <ecNumber evidence="1">2.1.1.37</ecNumber>
    </recommendedName>
</protein>
<dbReference type="EMBL" id="CP001742">
    <property type="protein sequence ID" value="ADL18701.1"/>
    <property type="molecule type" value="Genomic_DNA"/>
</dbReference>
<gene>
    <name evidence="6" type="ordered locus">ASAC_0294</name>
</gene>
<dbReference type="Gene3D" id="3.90.120.10">
    <property type="entry name" value="DNA Methylase, subunit A, domain 2"/>
    <property type="match status" value="1"/>
</dbReference>
<dbReference type="InterPro" id="IPR029063">
    <property type="entry name" value="SAM-dependent_MTases_sf"/>
</dbReference>
<dbReference type="Proteomes" id="UP000000346">
    <property type="component" value="Chromosome"/>
</dbReference>
<dbReference type="InterPro" id="IPR050390">
    <property type="entry name" value="C5-Methyltransferase"/>
</dbReference>
<dbReference type="GO" id="GO:0032259">
    <property type="term" value="P:methylation"/>
    <property type="evidence" value="ECO:0007669"/>
    <property type="project" value="UniProtKB-KW"/>
</dbReference>
<dbReference type="InParanoid" id="D9Q063"/>
<keyword evidence="2 6" id="KW-0489">Methyltransferase</keyword>
<organism evidence="6 7">
    <name type="scientific">Acidilobus saccharovorans (strain DSM 16705 / JCM 18335 / VKM B-2471 / 345-15)</name>
    <dbReference type="NCBI Taxonomy" id="666510"/>
    <lineage>
        <taxon>Archaea</taxon>
        <taxon>Thermoproteota</taxon>
        <taxon>Thermoprotei</taxon>
        <taxon>Acidilobales</taxon>
        <taxon>Acidilobaceae</taxon>
        <taxon>Acidilobus</taxon>
    </lineage>
</organism>
<evidence type="ECO:0000256" key="5">
    <source>
        <dbReference type="RuleBase" id="RU000416"/>
    </source>
</evidence>
<dbReference type="HOGENOM" id="CLU_006958_2_2_2"/>
<dbReference type="Pfam" id="PF00145">
    <property type="entry name" value="DNA_methylase"/>
    <property type="match status" value="1"/>
</dbReference>
<dbReference type="NCBIfam" id="TIGR00675">
    <property type="entry name" value="dcm"/>
    <property type="match status" value="1"/>
</dbReference>
<accession>D9Q063</accession>
<dbReference type="FunCoup" id="D9Q063">
    <property type="interactions" value="29"/>
</dbReference>
<dbReference type="GO" id="GO:0044027">
    <property type="term" value="P:negative regulation of gene expression via chromosomal CpG island methylation"/>
    <property type="evidence" value="ECO:0007669"/>
    <property type="project" value="TreeGrafter"/>
</dbReference>
<dbReference type="PRINTS" id="PR00105">
    <property type="entry name" value="C5METTRFRASE"/>
</dbReference>
<dbReference type="Gene3D" id="3.40.50.150">
    <property type="entry name" value="Vaccinia Virus protein VP39"/>
    <property type="match status" value="1"/>
</dbReference>